<dbReference type="InterPro" id="IPR009057">
    <property type="entry name" value="Homeodomain-like_sf"/>
</dbReference>
<dbReference type="GO" id="GO:0003677">
    <property type="term" value="F:DNA binding"/>
    <property type="evidence" value="ECO:0007669"/>
    <property type="project" value="UniProtKB-UniRule"/>
</dbReference>
<dbReference type="KEGG" id="paby:Ga0080574_TMP221"/>
<geneLocation type="plasmid" evidence="6">
    <name>ppaby2</name>
</geneLocation>
<evidence type="ECO:0000256" key="1">
    <source>
        <dbReference type="ARBA" id="ARBA00023125"/>
    </source>
</evidence>
<dbReference type="EMBL" id="CP015090">
    <property type="protein sequence ID" value="APZ50555.1"/>
    <property type="molecule type" value="Genomic_DNA"/>
</dbReference>
<keyword evidence="1 2" id="KW-0238">DNA-binding</keyword>
<feature type="DNA-binding region" description="H-T-H motif" evidence="2">
    <location>
        <begin position="44"/>
        <end position="63"/>
    </location>
</feature>
<gene>
    <name evidence="5" type="ORF">Ga0080574_TMP221</name>
</gene>
<dbReference type="AlphaFoldDB" id="A0A1P8UMG2"/>
<feature type="compositionally biased region" description="Basic and acidic residues" evidence="3">
    <location>
        <begin position="1"/>
        <end position="10"/>
    </location>
</feature>
<name>A0A1P8UMG2_9RHOB</name>
<keyword evidence="6" id="KW-1185">Reference proteome</keyword>
<dbReference type="Proteomes" id="UP000187059">
    <property type="component" value="Plasmid pPABY2"/>
</dbReference>
<feature type="region of interest" description="Disordered" evidence="3">
    <location>
        <begin position="1"/>
        <end position="21"/>
    </location>
</feature>
<evidence type="ECO:0000313" key="6">
    <source>
        <dbReference type="Proteomes" id="UP000187059"/>
    </source>
</evidence>
<evidence type="ECO:0000259" key="4">
    <source>
        <dbReference type="PROSITE" id="PS50977"/>
    </source>
</evidence>
<evidence type="ECO:0000313" key="5">
    <source>
        <dbReference type="EMBL" id="APZ50555.1"/>
    </source>
</evidence>
<sequence length="225" mass="24798">MGEEQPEKHDHRPRVAQMRRERRRQQILSVVGAHYPGPKEIPATLDDILKVAGISKGTFYKYFPSLEDAVSAHGADLARQMILDMEEVYSPLSTPVERVAMGFQLFLYRGVSDRSFAAFTSHIQELPQDNLLLQYILADLREGRARGAFRITDVDNAAWICVGITFAALKRIAGGAGGEGVIRETVTMLLRALGAEEAAIAAALDKTGATLTARGPEVFSWWRTG</sequence>
<dbReference type="PROSITE" id="PS50977">
    <property type="entry name" value="HTH_TETR_2"/>
    <property type="match status" value="1"/>
</dbReference>
<accession>A0A1P8UMG2</accession>
<feature type="domain" description="HTH tetR-type" evidence="4">
    <location>
        <begin position="21"/>
        <end position="81"/>
    </location>
</feature>
<dbReference type="Gene3D" id="1.10.357.10">
    <property type="entry name" value="Tetracycline Repressor, domain 2"/>
    <property type="match status" value="1"/>
</dbReference>
<protein>
    <submittedName>
        <fullName evidence="5">Transcriptional regulator</fullName>
    </submittedName>
</protein>
<dbReference type="RefSeq" id="WP_076694326.1">
    <property type="nucleotide sequence ID" value="NZ_CP015090.1"/>
</dbReference>
<reference evidence="5 6" key="1">
    <citation type="submission" date="2016-04" db="EMBL/GenBank/DDBJ databases">
        <title>Deep-sea bacteria in the southern Pacific.</title>
        <authorList>
            <person name="Tang K."/>
        </authorList>
    </citation>
    <scope>NUCLEOTIDE SEQUENCE [LARGE SCALE GENOMIC DNA]</scope>
    <source>
        <strain evidence="5 6">JLT2014</strain>
        <plasmid evidence="6">ppaby2</plasmid>
    </source>
</reference>
<proteinExistence type="predicted"/>
<evidence type="ECO:0000256" key="3">
    <source>
        <dbReference type="SAM" id="MobiDB-lite"/>
    </source>
</evidence>
<dbReference type="InterPro" id="IPR001647">
    <property type="entry name" value="HTH_TetR"/>
</dbReference>
<organism evidence="5 6">
    <name type="scientific">Salipiger abyssi</name>
    <dbReference type="NCBI Taxonomy" id="1250539"/>
    <lineage>
        <taxon>Bacteria</taxon>
        <taxon>Pseudomonadati</taxon>
        <taxon>Pseudomonadota</taxon>
        <taxon>Alphaproteobacteria</taxon>
        <taxon>Rhodobacterales</taxon>
        <taxon>Roseobacteraceae</taxon>
        <taxon>Salipiger</taxon>
    </lineage>
</organism>
<evidence type="ECO:0000256" key="2">
    <source>
        <dbReference type="PROSITE-ProRule" id="PRU00335"/>
    </source>
</evidence>
<dbReference type="SUPFAM" id="SSF46689">
    <property type="entry name" value="Homeodomain-like"/>
    <property type="match status" value="1"/>
</dbReference>
<keyword evidence="5" id="KW-0614">Plasmid</keyword>